<dbReference type="InParanoid" id="D2UXJ0"/>
<evidence type="ECO:0000313" key="3">
    <source>
        <dbReference type="Proteomes" id="UP000006671"/>
    </source>
</evidence>
<accession>D2UXJ0</accession>
<comment type="function">
    <text evidence="1">Component of the Mediator complex, a coactivator involved in the regulated transcription of nearly all RNA polymerase II-dependent genes. Mediator functions as a bridge to convey information from gene-specific regulatory proteins to the basal RNA polymerase II transcription machinery. Mediator is recruited to promoters by direct interactions with regulatory proteins and serves as a scaffold for the assembly of a functional preinitiation complex with RNA polymerase II and the general transcription factors.</text>
</comment>
<sequence length="173" mass="19622">MISLSKSKEVEFHILADIVVEKLNQTKSIEQVIWREIKSLGKIVIPKKEAPFKSTVRTVTLSTIYGGNPLVMSEMMGCDFSHEYVKEGNRFVSKTGYFVDVFVVKKVKKRANVTTNFDKNQPEPFEILDAGLLAVEAYSYAPQSQDAIYIMEKELLTLADSLANIEVYLFKDN</sequence>
<reference evidence="2 3" key="1">
    <citation type="journal article" date="2010" name="Cell">
        <title>The genome of Naegleria gruberi illuminates early eukaryotic versatility.</title>
        <authorList>
            <person name="Fritz-Laylin L.K."/>
            <person name="Prochnik S.E."/>
            <person name="Ginger M.L."/>
            <person name="Dacks J.B."/>
            <person name="Carpenter M.L."/>
            <person name="Field M.C."/>
            <person name="Kuo A."/>
            <person name="Paredez A."/>
            <person name="Chapman J."/>
            <person name="Pham J."/>
            <person name="Shu S."/>
            <person name="Neupane R."/>
            <person name="Cipriano M."/>
            <person name="Mancuso J."/>
            <person name="Tu H."/>
            <person name="Salamov A."/>
            <person name="Lindquist E."/>
            <person name="Shapiro H."/>
            <person name="Lucas S."/>
            <person name="Grigoriev I.V."/>
            <person name="Cande W.Z."/>
            <person name="Fulton C."/>
            <person name="Rokhsar D.S."/>
            <person name="Dawson S.C."/>
        </authorList>
    </citation>
    <scope>NUCLEOTIDE SEQUENCE [LARGE SCALE GENOMIC DNA]</scope>
    <source>
        <strain evidence="2 3">NEG-M</strain>
    </source>
</reference>
<gene>
    <name evidence="1" type="primary">MED18</name>
    <name evidence="2" type="ORF">NAEGRDRAFT_61142</name>
</gene>
<dbReference type="OMA" id="FSHEYVK"/>
<dbReference type="GO" id="GO:0003712">
    <property type="term" value="F:transcription coregulator activity"/>
    <property type="evidence" value="ECO:0007669"/>
    <property type="project" value="InterPro"/>
</dbReference>
<dbReference type="Gene3D" id="2.40.320.10">
    <property type="entry name" value="Hypothetical Protein Pfu-838710-001"/>
    <property type="match status" value="1"/>
</dbReference>
<keyword evidence="1" id="KW-0805">Transcription regulation</keyword>
<dbReference type="EMBL" id="GG738845">
    <property type="protein sequence ID" value="EFC50641.1"/>
    <property type="molecule type" value="Genomic_DNA"/>
</dbReference>
<keyword evidence="1" id="KW-0539">Nucleus</keyword>
<dbReference type="VEuPathDB" id="AmoebaDB:NAEGRDRAFT_61142"/>
<comment type="subunit">
    <text evidence="1">Component of the Mediator complex.</text>
</comment>
<dbReference type="Pfam" id="PF09637">
    <property type="entry name" value="Med18"/>
    <property type="match status" value="1"/>
</dbReference>
<dbReference type="AlphaFoldDB" id="D2UXJ0"/>
<dbReference type="Proteomes" id="UP000006671">
    <property type="component" value="Unassembled WGS sequence"/>
</dbReference>
<keyword evidence="1" id="KW-0010">Activator</keyword>
<evidence type="ECO:0000256" key="1">
    <source>
        <dbReference type="RuleBase" id="RU364150"/>
    </source>
</evidence>
<dbReference type="GO" id="GO:0016592">
    <property type="term" value="C:mediator complex"/>
    <property type="evidence" value="ECO:0007669"/>
    <property type="project" value="InterPro"/>
</dbReference>
<keyword evidence="1" id="KW-0804">Transcription</keyword>
<protein>
    <recommendedName>
        <fullName evidence="1">Mediator of RNA polymerase II transcription subunit 18</fullName>
    </recommendedName>
    <alternativeName>
        <fullName evidence="1">Mediator complex subunit 18</fullName>
    </alternativeName>
</protein>
<evidence type="ECO:0000313" key="2">
    <source>
        <dbReference type="EMBL" id="EFC50641.1"/>
    </source>
</evidence>
<proteinExistence type="inferred from homology"/>
<keyword evidence="3" id="KW-1185">Reference proteome</keyword>
<name>D2UXJ0_NAEGR</name>
<dbReference type="InterPro" id="IPR019095">
    <property type="entry name" value="Mediator_Med18"/>
</dbReference>
<dbReference type="GO" id="GO:0006357">
    <property type="term" value="P:regulation of transcription by RNA polymerase II"/>
    <property type="evidence" value="ECO:0007669"/>
    <property type="project" value="InterPro"/>
</dbReference>
<comment type="subcellular location">
    <subcellularLocation>
        <location evidence="1">Nucleus</location>
    </subcellularLocation>
</comment>
<organism evidence="3">
    <name type="scientific">Naegleria gruberi</name>
    <name type="common">Amoeba</name>
    <dbReference type="NCBI Taxonomy" id="5762"/>
    <lineage>
        <taxon>Eukaryota</taxon>
        <taxon>Discoba</taxon>
        <taxon>Heterolobosea</taxon>
        <taxon>Tetramitia</taxon>
        <taxon>Eutetramitia</taxon>
        <taxon>Vahlkampfiidae</taxon>
        <taxon>Naegleria</taxon>
    </lineage>
</organism>
<dbReference type="OrthoDB" id="10297078at2759"/>
<comment type="similarity">
    <text evidence="1">Belongs to the Mediator complex subunit 18 family.</text>
</comment>